<evidence type="ECO:0000259" key="7">
    <source>
        <dbReference type="PROSITE" id="PS50104"/>
    </source>
</evidence>
<evidence type="ECO:0000256" key="1">
    <source>
        <dbReference type="ARBA" id="ARBA00008291"/>
    </source>
</evidence>
<feature type="domain" description="SAM" evidence="8">
    <location>
        <begin position="588"/>
        <end position="664"/>
    </location>
</feature>
<evidence type="ECO:0000313" key="9">
    <source>
        <dbReference type="EMBL" id="EDV27437.1"/>
    </source>
</evidence>
<dbReference type="PANTHER" id="PTHR46270">
    <property type="entry name" value="ARMADILLO-TYPE FOLD-RELATED"/>
    <property type="match status" value="1"/>
</dbReference>
<dbReference type="InterPro" id="IPR001660">
    <property type="entry name" value="SAM"/>
</dbReference>
<evidence type="ECO:0000256" key="5">
    <source>
        <dbReference type="ARBA" id="ARBA00023027"/>
    </source>
</evidence>
<dbReference type="EMBL" id="DS985242">
    <property type="protein sequence ID" value="EDV27437.1"/>
    <property type="molecule type" value="Genomic_DNA"/>
</dbReference>
<dbReference type="PROSITE" id="PS50104">
    <property type="entry name" value="TIR"/>
    <property type="match status" value="1"/>
</dbReference>
<dbReference type="CTD" id="6750486"/>
<dbReference type="InterPro" id="IPR000157">
    <property type="entry name" value="TIR_dom"/>
</dbReference>
<evidence type="ECO:0000256" key="4">
    <source>
        <dbReference type="ARBA" id="ARBA00022859"/>
    </source>
</evidence>
<dbReference type="EC" id="3.2.2.6" evidence="2"/>
<dbReference type="GO" id="GO:0007165">
    <property type="term" value="P:signal transduction"/>
    <property type="evidence" value="ECO:0007669"/>
    <property type="project" value="InterPro"/>
</dbReference>
<dbReference type="SMART" id="SM00454">
    <property type="entry name" value="SAM"/>
    <property type="match status" value="1"/>
</dbReference>
<sequence length="664" mass="75201">MAEERLKKQLFDGIRNNDLYSIQKALNNGAKIDMTLSHSDKKAADYAIELGKEDAVMLLIANGAKPDMNKYQQMLHYFLDKLAINRLKDIKEALTAIANYVKQKVFRVVFYESCLQDNLLDKLFNILTLYTDSCGADIFSVLAYATKDTDICAFIRPLKYFDKIFFYATCKDFAKEMRIPAILAIVNLSIDEETEIKLVNGNIVEILTLLLTESHTVPFFTSVSEQNESILRALCDLSVGEIALKHFEEAGIVNLLLNTLQSEQSSIKVKESAVKILWNYLFHDSVKLQVQRTTVINILQQVEEKFADYVVSGCLEGALWLLGAPVDIEPYIPLTILAKNLESGASDGLISHSSQFQIWISYHQNDLAIAIKIRSYLKYAGFRAFIDIDRNTNVKNEFNLKSIAKNIDESNIVVVCLSHKYKQSPYCHSQAHFAVQKKKKVIPILLQANYNLHGWLGDLFGSIPILDFSDGNDIDNNMKSLKQEVIRSSGDRDQLYKNYAVSNSSSLNRWDSDSSLPREYSESVITNDVSERSTFMLTPSSSLSTVTAVDDVRLNYTNKLSKLGSVYPNDRSFRVSSATSSARNYIDWNVENVGLWLNSIGLGSYREMFRNQQVCGSSLEQLLRISLDPIHIEYLHRLLESKLGIVKFGDVLKFITELQKLSSR</sequence>
<dbReference type="InterPro" id="IPR035897">
    <property type="entry name" value="Toll_tir_struct_dom_sf"/>
</dbReference>
<dbReference type="PhylomeDB" id="B3RNE1"/>
<dbReference type="InterPro" id="IPR016024">
    <property type="entry name" value="ARM-type_fold"/>
</dbReference>
<comment type="similarity">
    <text evidence="1">Belongs to the SARM1 family.</text>
</comment>
<dbReference type="eggNOG" id="ENOG502QWGM">
    <property type="taxonomic scope" value="Eukaryota"/>
</dbReference>
<dbReference type="GO" id="GO:0061809">
    <property type="term" value="F:NAD+ nucleosidase activity, cyclic ADP-ribose generating"/>
    <property type="evidence" value="ECO:0007669"/>
    <property type="project" value="UniProtKB-EC"/>
</dbReference>
<dbReference type="PROSITE" id="PS50105">
    <property type="entry name" value="SAM_DOMAIN"/>
    <property type="match status" value="1"/>
</dbReference>
<name>B3RNE1_TRIAD</name>
<dbReference type="GeneID" id="6750486"/>
<comment type="catalytic activity">
    <reaction evidence="6">
        <text>NAD(+) + H2O = ADP-D-ribose + nicotinamide + H(+)</text>
        <dbReference type="Rhea" id="RHEA:16301"/>
        <dbReference type="ChEBI" id="CHEBI:15377"/>
        <dbReference type="ChEBI" id="CHEBI:15378"/>
        <dbReference type="ChEBI" id="CHEBI:17154"/>
        <dbReference type="ChEBI" id="CHEBI:57540"/>
        <dbReference type="ChEBI" id="CHEBI:57967"/>
        <dbReference type="EC" id="3.2.2.6"/>
    </reaction>
    <physiologicalReaction direction="left-to-right" evidence="6">
        <dbReference type="Rhea" id="RHEA:16302"/>
    </physiologicalReaction>
</comment>
<dbReference type="GO" id="GO:0045087">
    <property type="term" value="P:innate immune response"/>
    <property type="evidence" value="ECO:0007669"/>
    <property type="project" value="UniProtKB-KW"/>
</dbReference>
<evidence type="ECO:0000256" key="3">
    <source>
        <dbReference type="ARBA" id="ARBA00022588"/>
    </source>
</evidence>
<dbReference type="SUPFAM" id="SSF47769">
    <property type="entry name" value="SAM/Pointed domain"/>
    <property type="match status" value="1"/>
</dbReference>
<dbReference type="Gene3D" id="1.10.150.50">
    <property type="entry name" value="Transcription Factor, Ets-1"/>
    <property type="match status" value="1"/>
</dbReference>
<dbReference type="Proteomes" id="UP000009022">
    <property type="component" value="Unassembled WGS sequence"/>
</dbReference>
<dbReference type="InParanoid" id="B3RNE1"/>
<protein>
    <recommendedName>
        <fullName evidence="2">ADP-ribosyl cyclase/cyclic ADP-ribose hydrolase</fullName>
        <ecNumber evidence="2">3.2.2.6</ecNumber>
    </recommendedName>
</protein>
<dbReference type="OrthoDB" id="9978456at2759"/>
<feature type="domain" description="TIR" evidence="7">
    <location>
        <begin position="354"/>
        <end position="485"/>
    </location>
</feature>
<dbReference type="KEGG" id="tad:TRIADDRAFT_53133"/>
<dbReference type="InterPro" id="IPR011989">
    <property type="entry name" value="ARM-like"/>
</dbReference>
<organism evidence="9 10">
    <name type="scientific">Trichoplax adhaerens</name>
    <name type="common">Trichoplax reptans</name>
    <dbReference type="NCBI Taxonomy" id="10228"/>
    <lineage>
        <taxon>Eukaryota</taxon>
        <taxon>Metazoa</taxon>
        <taxon>Placozoa</taxon>
        <taxon>Uniplacotomia</taxon>
        <taxon>Trichoplacea</taxon>
        <taxon>Trichoplacidae</taxon>
        <taxon>Trichoplax</taxon>
    </lineage>
</organism>
<dbReference type="SUPFAM" id="SSF52200">
    <property type="entry name" value="Toll/Interleukin receptor TIR domain"/>
    <property type="match status" value="1"/>
</dbReference>
<dbReference type="AlphaFoldDB" id="B3RNE1"/>
<gene>
    <name evidence="9" type="ORF">TRIADDRAFT_53133</name>
</gene>
<reference evidence="9 10" key="1">
    <citation type="journal article" date="2008" name="Nature">
        <title>The Trichoplax genome and the nature of placozoans.</title>
        <authorList>
            <person name="Srivastava M."/>
            <person name="Begovic E."/>
            <person name="Chapman J."/>
            <person name="Putnam N.H."/>
            <person name="Hellsten U."/>
            <person name="Kawashima T."/>
            <person name="Kuo A."/>
            <person name="Mitros T."/>
            <person name="Salamov A."/>
            <person name="Carpenter M.L."/>
            <person name="Signorovitch A.Y."/>
            <person name="Moreno M.A."/>
            <person name="Kamm K."/>
            <person name="Grimwood J."/>
            <person name="Schmutz J."/>
            <person name="Shapiro H."/>
            <person name="Grigoriev I.V."/>
            <person name="Buss L.W."/>
            <person name="Schierwater B."/>
            <person name="Dellaporta S.L."/>
            <person name="Rokhsar D.S."/>
        </authorList>
    </citation>
    <scope>NUCLEOTIDE SEQUENCE [LARGE SCALE GENOMIC DNA]</scope>
    <source>
        <strain evidence="9 10">Grell-BS-1999</strain>
    </source>
</reference>
<dbReference type="InterPro" id="IPR013761">
    <property type="entry name" value="SAM/pointed_sf"/>
</dbReference>
<dbReference type="HOGENOM" id="CLU_413532_0_0_1"/>
<dbReference type="Pfam" id="PF07647">
    <property type="entry name" value="SAM_2"/>
    <property type="match status" value="1"/>
</dbReference>
<dbReference type="SUPFAM" id="SSF48371">
    <property type="entry name" value="ARM repeat"/>
    <property type="match status" value="1"/>
</dbReference>
<dbReference type="PANTHER" id="PTHR46270:SF2">
    <property type="entry name" value="TIR DOMAIN-CONTAINING PROTEIN"/>
    <property type="match status" value="1"/>
</dbReference>
<keyword evidence="10" id="KW-1185">Reference proteome</keyword>
<evidence type="ECO:0000256" key="2">
    <source>
        <dbReference type="ARBA" id="ARBA00011982"/>
    </source>
</evidence>
<accession>B3RNE1</accession>
<evidence type="ECO:0000256" key="6">
    <source>
        <dbReference type="ARBA" id="ARBA00047304"/>
    </source>
</evidence>
<dbReference type="Gene3D" id="3.40.50.10140">
    <property type="entry name" value="Toll/interleukin-1 receptor homology (TIR) domain"/>
    <property type="match status" value="1"/>
</dbReference>
<evidence type="ECO:0000259" key="8">
    <source>
        <dbReference type="PROSITE" id="PS50105"/>
    </source>
</evidence>
<dbReference type="Pfam" id="PF13676">
    <property type="entry name" value="TIR_2"/>
    <property type="match status" value="1"/>
</dbReference>
<dbReference type="Gene3D" id="1.25.40.20">
    <property type="entry name" value="Ankyrin repeat-containing domain"/>
    <property type="match status" value="1"/>
</dbReference>
<dbReference type="Gene3D" id="1.25.10.10">
    <property type="entry name" value="Leucine-rich Repeat Variant"/>
    <property type="match status" value="1"/>
</dbReference>
<keyword evidence="3" id="KW-0399">Innate immunity</keyword>
<keyword evidence="4" id="KW-0391">Immunity</keyword>
<dbReference type="InterPro" id="IPR036770">
    <property type="entry name" value="Ankyrin_rpt-contain_sf"/>
</dbReference>
<dbReference type="RefSeq" id="XP_002109271.1">
    <property type="nucleotide sequence ID" value="XM_002109235.1"/>
</dbReference>
<keyword evidence="5" id="KW-0520">NAD</keyword>
<evidence type="ECO:0000313" key="10">
    <source>
        <dbReference type="Proteomes" id="UP000009022"/>
    </source>
</evidence>
<proteinExistence type="inferred from homology"/>
<dbReference type="STRING" id="10228.B3RNE1"/>
<dbReference type="SMART" id="SM00255">
    <property type="entry name" value="TIR"/>
    <property type="match status" value="1"/>
</dbReference>